<dbReference type="Pfam" id="PF00486">
    <property type="entry name" value="Trans_reg_C"/>
    <property type="match status" value="1"/>
</dbReference>
<dbReference type="SMART" id="SM00862">
    <property type="entry name" value="Trans_reg_C"/>
    <property type="match status" value="1"/>
</dbReference>
<evidence type="ECO:0000256" key="4">
    <source>
        <dbReference type="PROSITE-ProRule" id="PRU00339"/>
    </source>
</evidence>
<dbReference type="InterPro" id="IPR005158">
    <property type="entry name" value="BTAD"/>
</dbReference>
<keyword evidence="2 5" id="KW-0238">DNA-binding</keyword>
<reference evidence="8" key="1">
    <citation type="journal article" date="2019" name="Int. J. Syst. Evol. Microbiol.">
        <title>The Global Catalogue of Microorganisms (GCM) 10K type strain sequencing project: providing services to taxonomists for standard genome sequencing and annotation.</title>
        <authorList>
            <consortium name="The Broad Institute Genomics Platform"/>
            <consortium name="The Broad Institute Genome Sequencing Center for Infectious Disease"/>
            <person name="Wu L."/>
            <person name="Ma J."/>
        </authorList>
    </citation>
    <scope>NUCLEOTIDE SEQUENCE [LARGE SCALE GENOMIC DNA]</scope>
    <source>
        <strain evidence="8">CGMCC 1.15399</strain>
    </source>
</reference>
<evidence type="ECO:0000256" key="1">
    <source>
        <dbReference type="ARBA" id="ARBA00023015"/>
    </source>
</evidence>
<dbReference type="Proteomes" id="UP001597097">
    <property type="component" value="Unassembled WGS sequence"/>
</dbReference>
<keyword evidence="1" id="KW-0805">Transcription regulation</keyword>
<evidence type="ECO:0000256" key="2">
    <source>
        <dbReference type="ARBA" id="ARBA00023125"/>
    </source>
</evidence>
<dbReference type="PROSITE" id="PS50005">
    <property type="entry name" value="TPR"/>
    <property type="match status" value="1"/>
</dbReference>
<dbReference type="CDD" id="cd15831">
    <property type="entry name" value="BTAD"/>
    <property type="match status" value="1"/>
</dbReference>
<dbReference type="EMBL" id="JBHUCM010000044">
    <property type="protein sequence ID" value="MFD1544583.1"/>
    <property type="molecule type" value="Genomic_DNA"/>
</dbReference>
<feature type="domain" description="OmpR/PhoB-type" evidence="6">
    <location>
        <begin position="1"/>
        <end position="91"/>
    </location>
</feature>
<evidence type="ECO:0000259" key="6">
    <source>
        <dbReference type="PROSITE" id="PS51755"/>
    </source>
</evidence>
<comment type="caution">
    <text evidence="7">The sequence shown here is derived from an EMBL/GenBank/DDBJ whole genome shotgun (WGS) entry which is preliminary data.</text>
</comment>
<dbReference type="InterPro" id="IPR019734">
    <property type="entry name" value="TPR_rpt"/>
</dbReference>
<keyword evidence="8" id="KW-1185">Reference proteome</keyword>
<proteinExistence type="predicted"/>
<feature type="DNA-binding region" description="OmpR/PhoB-type" evidence="5">
    <location>
        <begin position="1"/>
        <end position="91"/>
    </location>
</feature>
<dbReference type="SMART" id="SM00028">
    <property type="entry name" value="TPR"/>
    <property type="match status" value="6"/>
</dbReference>
<keyword evidence="3" id="KW-0804">Transcription</keyword>
<organism evidence="7 8">
    <name type="scientific">Nonomuraea guangzhouensis</name>
    <dbReference type="NCBI Taxonomy" id="1291555"/>
    <lineage>
        <taxon>Bacteria</taxon>
        <taxon>Bacillati</taxon>
        <taxon>Actinomycetota</taxon>
        <taxon>Actinomycetes</taxon>
        <taxon>Streptosporangiales</taxon>
        <taxon>Streptosporangiaceae</taxon>
        <taxon>Nonomuraea</taxon>
    </lineage>
</organism>
<dbReference type="InterPro" id="IPR001867">
    <property type="entry name" value="OmpR/PhoB-type_DNA-bd"/>
</dbReference>
<accession>A0ABW4GP51</accession>
<evidence type="ECO:0000256" key="3">
    <source>
        <dbReference type="ARBA" id="ARBA00023163"/>
    </source>
</evidence>
<sequence>MIHFSVLGSLRVRSAGAEISLSGPKQRIALATLLLHANERVSADHLITRMWDGDESANARAALQTHLTRLRQALGAPGLIRTFDGSYTITATPDSLDLLRYREICRRSRRGEPAEELAALTEAMALCGEPLLANVPSEALHREEISLLVEEQLRTLERWSDLHLEWGRPEQGIAVLRAATARHPYSERLWANLIRALHRSGRQAEAMEAYQSVAHRLREDLDVRPGELLRRAHQSILTAGESEVVAASMTPQQLPSGVAHFTGRLAELDRLDRLVADVPGRTEIVVIGGPGGAGKSALAVHWAHQMIDRFPGGQLYLNLRGFGPGAPMEPMVAIETLLRAMGVSATSLSADLDARAAMLRSTLAGRRMLLLLDNARDSAQVRPLLPGANSLVLVTSRNQLRGLAARDGARQLTLDTLTRPESLELLEKVIGARQVADERDAAVRLVELCDGLPLALSVIAERAHRGGGLARIVSALEDEKARLEQFRIGEDDPLADLNTALLWSYRALTPPVARLFRLLGLHPTGDLSLEAAAALVGVPPWEANALLDQLVAAHLVKQVQPDRFELHDLVHLYATGRAMEEEQAGERDAAVDRLLDWYLYTVVEADRHLLPHRVRDFVEPYTTEIPQLAFGDHRQAMSWLEREYHCLRSVIAWAAANGRAGHAWRISIAMTTFFDRYIPWHDGLEFARSALRAAEIAGEPAGQGYTLNSLGCVHFDMGDHPVALSCFKRSLSHFQQAGHARGEAMLLGNIGLVHGELGDPAEGRRCLERALTLYERLGGQYGIAHLLDNLGTVSHLAGDHVLAVHYFCRALDAATLNGNTDVRGDVLSHLGRAYAALRDWRRALRSFREAVALYQGKGNRRWLATALTDLGQALADAGRREPARHVLLSALAEWKAMDDPRVGEVVAILETI</sequence>
<dbReference type="Pfam" id="PF03704">
    <property type="entry name" value="BTAD"/>
    <property type="match status" value="1"/>
</dbReference>
<dbReference type="InterPro" id="IPR051677">
    <property type="entry name" value="AfsR-DnrI-RedD_regulator"/>
</dbReference>
<dbReference type="PROSITE" id="PS51755">
    <property type="entry name" value="OMPR_PHOB"/>
    <property type="match status" value="1"/>
</dbReference>
<feature type="repeat" description="TPR" evidence="4">
    <location>
        <begin position="824"/>
        <end position="857"/>
    </location>
</feature>
<protein>
    <submittedName>
        <fullName evidence="7">BTAD domain-containing putative transcriptional regulator</fullName>
    </submittedName>
</protein>
<dbReference type="PANTHER" id="PTHR35807:SF1">
    <property type="entry name" value="TRANSCRIPTIONAL REGULATOR REDD"/>
    <property type="match status" value="1"/>
</dbReference>
<evidence type="ECO:0000313" key="7">
    <source>
        <dbReference type="EMBL" id="MFD1544583.1"/>
    </source>
</evidence>
<evidence type="ECO:0000313" key="8">
    <source>
        <dbReference type="Proteomes" id="UP001597097"/>
    </source>
</evidence>
<keyword evidence="4" id="KW-0802">TPR repeat</keyword>
<dbReference type="PANTHER" id="PTHR35807">
    <property type="entry name" value="TRANSCRIPTIONAL REGULATOR REDD-RELATED"/>
    <property type="match status" value="1"/>
</dbReference>
<dbReference type="RefSeq" id="WP_219529319.1">
    <property type="nucleotide sequence ID" value="NZ_JAHKRM010000006.1"/>
</dbReference>
<name>A0ABW4GP51_9ACTN</name>
<evidence type="ECO:0000256" key="5">
    <source>
        <dbReference type="PROSITE-ProRule" id="PRU01091"/>
    </source>
</evidence>
<dbReference type="Pfam" id="PF13424">
    <property type="entry name" value="TPR_12"/>
    <property type="match status" value="2"/>
</dbReference>
<dbReference type="SMART" id="SM01043">
    <property type="entry name" value="BTAD"/>
    <property type="match status" value="1"/>
</dbReference>
<gene>
    <name evidence="7" type="ORF">ACFSJ0_46600</name>
</gene>